<dbReference type="InterPro" id="IPR011006">
    <property type="entry name" value="CheY-like_superfamily"/>
</dbReference>
<organism evidence="4 5">
    <name type="scientific">Tenacibaculum holothuriorum</name>
    <dbReference type="NCBI Taxonomy" id="1635173"/>
    <lineage>
        <taxon>Bacteria</taxon>
        <taxon>Pseudomonadati</taxon>
        <taxon>Bacteroidota</taxon>
        <taxon>Flavobacteriia</taxon>
        <taxon>Flavobacteriales</taxon>
        <taxon>Flavobacteriaceae</taxon>
        <taxon>Tenacibaculum</taxon>
    </lineage>
</organism>
<dbReference type="InterPro" id="IPR001789">
    <property type="entry name" value="Sig_transdc_resp-reg_receiver"/>
</dbReference>
<feature type="domain" description="HTH LytTR-type" evidence="3">
    <location>
        <begin position="134"/>
        <end position="222"/>
    </location>
</feature>
<dbReference type="GO" id="GO:0003677">
    <property type="term" value="F:DNA binding"/>
    <property type="evidence" value="ECO:0007669"/>
    <property type="project" value="InterPro"/>
</dbReference>
<dbReference type="Proteomes" id="UP000194221">
    <property type="component" value="Unassembled WGS sequence"/>
</dbReference>
<dbReference type="RefSeq" id="WP_086030123.1">
    <property type="nucleotide sequence ID" value="NZ_LAPZ01000003.1"/>
</dbReference>
<comment type="caution">
    <text evidence="4">The sequence shown here is derived from an EMBL/GenBank/DDBJ whole genome shotgun (WGS) entry which is preliminary data.</text>
</comment>
<dbReference type="Gene3D" id="2.40.50.1020">
    <property type="entry name" value="LytTr DNA-binding domain"/>
    <property type="match status" value="1"/>
</dbReference>
<dbReference type="PANTHER" id="PTHR37299">
    <property type="entry name" value="TRANSCRIPTIONAL REGULATOR-RELATED"/>
    <property type="match status" value="1"/>
</dbReference>
<feature type="modified residue" description="4-aspartylphosphate" evidence="1">
    <location>
        <position position="54"/>
    </location>
</feature>
<feature type="domain" description="Response regulatory" evidence="2">
    <location>
        <begin position="3"/>
        <end position="114"/>
    </location>
</feature>
<evidence type="ECO:0000256" key="1">
    <source>
        <dbReference type="PROSITE-ProRule" id="PRU00169"/>
    </source>
</evidence>
<dbReference type="SUPFAM" id="SSF52172">
    <property type="entry name" value="CheY-like"/>
    <property type="match status" value="1"/>
</dbReference>
<dbReference type="Gene3D" id="3.40.50.2300">
    <property type="match status" value="1"/>
</dbReference>
<accession>A0A1Y2PD35</accession>
<dbReference type="PROSITE" id="PS50110">
    <property type="entry name" value="RESPONSE_REGULATORY"/>
    <property type="match status" value="1"/>
</dbReference>
<dbReference type="Pfam" id="PF04397">
    <property type="entry name" value="LytTR"/>
    <property type="match status" value="1"/>
</dbReference>
<dbReference type="InterPro" id="IPR007492">
    <property type="entry name" value="LytTR_DNA-bd_dom"/>
</dbReference>
<keyword evidence="1" id="KW-0597">Phosphoprotein</keyword>
<evidence type="ECO:0000259" key="3">
    <source>
        <dbReference type="PROSITE" id="PS50930"/>
    </source>
</evidence>
<dbReference type="Pfam" id="PF00072">
    <property type="entry name" value="Response_reg"/>
    <property type="match status" value="1"/>
</dbReference>
<proteinExistence type="predicted"/>
<evidence type="ECO:0000259" key="2">
    <source>
        <dbReference type="PROSITE" id="PS50110"/>
    </source>
</evidence>
<dbReference type="STRING" id="1635173.WH52_06440"/>
<dbReference type="InterPro" id="IPR046947">
    <property type="entry name" value="LytR-like"/>
</dbReference>
<dbReference type="SMART" id="SM00448">
    <property type="entry name" value="REC"/>
    <property type="match status" value="1"/>
</dbReference>
<reference evidence="4 5" key="1">
    <citation type="submission" date="2015-03" db="EMBL/GenBank/DDBJ databases">
        <title>Genome sequence of Tenacibaculum sp. S2-2, isolated from intestinal microbiota of sea cucumber, Apostichopus japonicas.</title>
        <authorList>
            <person name="Shao Z."/>
            <person name="Wang L."/>
            <person name="Li X."/>
        </authorList>
    </citation>
    <scope>NUCLEOTIDE SEQUENCE [LARGE SCALE GENOMIC DNA]</scope>
    <source>
        <strain evidence="4 5">S2-2</strain>
    </source>
</reference>
<evidence type="ECO:0000313" key="5">
    <source>
        <dbReference type="Proteomes" id="UP000194221"/>
    </source>
</evidence>
<dbReference type="SMART" id="SM00850">
    <property type="entry name" value="LytTR"/>
    <property type="match status" value="1"/>
</dbReference>
<dbReference type="GO" id="GO:0000156">
    <property type="term" value="F:phosphorelay response regulator activity"/>
    <property type="evidence" value="ECO:0007669"/>
    <property type="project" value="InterPro"/>
</dbReference>
<gene>
    <name evidence="4" type="ORF">WH52_06440</name>
</gene>
<keyword evidence="5" id="KW-1185">Reference proteome</keyword>
<protein>
    <submittedName>
        <fullName evidence="4">Transcriptional regulator</fullName>
    </submittedName>
</protein>
<dbReference type="OrthoDB" id="2168082at2"/>
<dbReference type="PANTHER" id="PTHR37299:SF1">
    <property type="entry name" value="STAGE 0 SPORULATION PROTEIN A HOMOLOG"/>
    <property type="match status" value="1"/>
</dbReference>
<dbReference type="AlphaFoldDB" id="A0A1Y2PD35"/>
<dbReference type="EMBL" id="LAPZ01000003">
    <property type="protein sequence ID" value="OSY88394.1"/>
    <property type="molecule type" value="Genomic_DNA"/>
</dbReference>
<dbReference type="InParanoid" id="A0A1Y2PD35"/>
<sequence>MISCIIIEDQAPAQRILQKYISDVNFLDLKGTFSDALQAFQFLKTESIDLLFLDIHLPKVSGIDFIEILDEKPHIILTTAFSDYAIKGYELDIVDYLLKPFSFERFLKSVNKVNSIIQKNEVSLDSKKTDKTYIFIKSGHELIKLHYKELSYIEASSDYTEAYSQDKKTLTSLSLKNWLLNLPSNFVQIHKSFIINIEFIEKVAGNLVYLTNGKQIPIGRAYKDNFISNYL</sequence>
<dbReference type="PROSITE" id="PS50930">
    <property type="entry name" value="HTH_LYTTR"/>
    <property type="match status" value="1"/>
</dbReference>
<evidence type="ECO:0000313" key="4">
    <source>
        <dbReference type="EMBL" id="OSY88394.1"/>
    </source>
</evidence>
<name>A0A1Y2PD35_9FLAO</name>